<organism evidence="1 2">
    <name type="scientific">Moraxella catarrhalis</name>
    <name type="common">Branhamella catarrhalis</name>
    <dbReference type="NCBI Taxonomy" id="480"/>
    <lineage>
        <taxon>Bacteria</taxon>
        <taxon>Pseudomonadati</taxon>
        <taxon>Pseudomonadota</taxon>
        <taxon>Gammaproteobacteria</taxon>
        <taxon>Moraxellales</taxon>
        <taxon>Moraxellaceae</taxon>
        <taxon>Moraxella</taxon>
    </lineage>
</organism>
<accession>A0ABY0BH95</accession>
<dbReference type="Gene3D" id="2.60.120.650">
    <property type="entry name" value="Cupin"/>
    <property type="match status" value="1"/>
</dbReference>
<comment type="caution">
    <text evidence="1">The sequence shown here is derived from an EMBL/GenBank/DDBJ whole genome shotgun (WGS) entry which is preliminary data.</text>
</comment>
<gene>
    <name evidence="1" type="ORF">EJK54_0725</name>
</gene>
<dbReference type="EMBL" id="RYER01000025">
    <property type="protein sequence ID" value="RUO12028.1"/>
    <property type="molecule type" value="Genomic_DNA"/>
</dbReference>
<dbReference type="RefSeq" id="WP_172798036.1">
    <property type="nucleotide sequence ID" value="NZ_CP008804.1"/>
</dbReference>
<evidence type="ECO:0000313" key="1">
    <source>
        <dbReference type="EMBL" id="RUO12028.1"/>
    </source>
</evidence>
<dbReference type="SUPFAM" id="SSF51197">
    <property type="entry name" value="Clavaminate synthase-like"/>
    <property type="match status" value="1"/>
</dbReference>
<reference evidence="1 2" key="1">
    <citation type="submission" date="2018-12" db="EMBL/GenBank/DDBJ databases">
        <title>Persistence of Moraxella catarrhalis in Chronic Obstructive Pulmonary Disease and Regulation of the Hag/MID Adhesin.</title>
        <authorList>
            <person name="Murphy T."/>
            <person name="Zhao X."/>
            <person name="Vyas G."/>
            <person name="Aluvathingal J."/>
            <person name="Nadendla S."/>
            <person name="Tallon L."/>
            <person name="Tettelin H."/>
        </authorList>
    </citation>
    <scope>NUCLEOTIDE SEQUENCE [LARGE SCALE GENOMIC DNA]</scope>
    <source>
        <strain evidence="1 2">173P27B1</strain>
    </source>
</reference>
<sequence length="404" mass="46922">MVSITDKAEFLNFWNREAVEFNTLHSHQIMFDEKTIFETFLYYKNHLQDFQTHNKATDFITSINGILTPIPNRDMLAISNDVDMDNYITRLEHMNQNNDWCIAYFGLHTINAQIWDIARNFAHIIYNNTDKKPTGRVDVDCFLGNYASTHSGVHVDYAHNFAFTLRNGKSMYTWSPNQKTVKGLKYPHYEQYKDSATIIQNRSDNICYFPYDYYHVAESKGATSLVVNIAFWEDNDDVDTIFEQVGKSLFVGSDGLNHIKFNNFPNHNFNSGLVSLSDDNLEIIHHISNRLNDFNIKLKIITYQLIKTTSLGLFVPRPIQKQKMDCLFLIKDNNAVLQWIRLDDMLIISSNGHCSCISYHQDIDILLNYILNNEVIDIERCGQENIFAVINKLYLWGCLVCATR</sequence>
<dbReference type="Proteomes" id="UP000268436">
    <property type="component" value="Unassembled WGS sequence"/>
</dbReference>
<keyword evidence="2" id="KW-1185">Reference proteome</keyword>
<proteinExistence type="predicted"/>
<evidence type="ECO:0008006" key="3">
    <source>
        <dbReference type="Google" id="ProtNLM"/>
    </source>
</evidence>
<evidence type="ECO:0000313" key="2">
    <source>
        <dbReference type="Proteomes" id="UP000268436"/>
    </source>
</evidence>
<name>A0ABY0BH95_MORCA</name>
<protein>
    <recommendedName>
        <fullName evidence="3">JmjC domain-containing protein</fullName>
    </recommendedName>
</protein>